<dbReference type="AlphaFoldDB" id="A0A8S0XR96"/>
<keyword evidence="2" id="KW-1185">Reference proteome</keyword>
<evidence type="ECO:0000313" key="2">
    <source>
        <dbReference type="Proteomes" id="UP000467700"/>
    </source>
</evidence>
<gene>
    <name evidence="1" type="ORF">AAE3_LOCUS6111</name>
</gene>
<sequence>MSPLVAPILGNDFLGAVREQLSTFAMTLSADFQSPFPPNKIAGAQHLPPATYLPPLTFYYSATPVGESRILPLSRSSFSGWSRVYVSLTNLHRHSQSYLAFEKRSTGQGAVLPIPHAPSVLSVPLLPPRRHNRVFCAHQQKGLFIVILPRGHPIVAQLSYTVRVAVQLPFQRSRAVRVSKASRRVMRPALELAVIHHQHPSVRLLTSFVRQYDHLQPLNRRLHTSLSNALLGRIDAEGKGGIA</sequence>
<organism evidence="1 2">
    <name type="scientific">Cyclocybe aegerita</name>
    <name type="common">Black poplar mushroom</name>
    <name type="synonym">Agrocybe aegerita</name>
    <dbReference type="NCBI Taxonomy" id="1973307"/>
    <lineage>
        <taxon>Eukaryota</taxon>
        <taxon>Fungi</taxon>
        <taxon>Dikarya</taxon>
        <taxon>Basidiomycota</taxon>
        <taxon>Agaricomycotina</taxon>
        <taxon>Agaricomycetes</taxon>
        <taxon>Agaricomycetidae</taxon>
        <taxon>Agaricales</taxon>
        <taxon>Agaricineae</taxon>
        <taxon>Bolbitiaceae</taxon>
        <taxon>Cyclocybe</taxon>
    </lineage>
</organism>
<proteinExistence type="predicted"/>
<dbReference type="EMBL" id="CACVBS010000041">
    <property type="protein sequence ID" value="CAA7263717.1"/>
    <property type="molecule type" value="Genomic_DNA"/>
</dbReference>
<accession>A0A8S0XR96</accession>
<reference evidence="1 2" key="1">
    <citation type="submission" date="2020-01" db="EMBL/GenBank/DDBJ databases">
        <authorList>
            <person name="Gupta K D."/>
        </authorList>
    </citation>
    <scope>NUCLEOTIDE SEQUENCE [LARGE SCALE GENOMIC DNA]</scope>
</reference>
<name>A0A8S0XR96_CYCAE</name>
<dbReference type="Proteomes" id="UP000467700">
    <property type="component" value="Unassembled WGS sequence"/>
</dbReference>
<protein>
    <submittedName>
        <fullName evidence="1">Uncharacterized protein</fullName>
    </submittedName>
</protein>
<evidence type="ECO:0000313" key="1">
    <source>
        <dbReference type="EMBL" id="CAA7263717.1"/>
    </source>
</evidence>
<comment type="caution">
    <text evidence="1">The sequence shown here is derived from an EMBL/GenBank/DDBJ whole genome shotgun (WGS) entry which is preliminary data.</text>
</comment>